<feature type="compositionally biased region" description="Low complexity" evidence="3">
    <location>
        <begin position="318"/>
        <end position="329"/>
    </location>
</feature>
<dbReference type="EMBL" id="BFEA01002593">
    <property type="protein sequence ID" value="GBG42015.1"/>
    <property type="molecule type" value="Genomic_DNA"/>
</dbReference>
<dbReference type="Gene3D" id="2.40.70.10">
    <property type="entry name" value="Acid Proteases"/>
    <property type="match status" value="1"/>
</dbReference>
<sequence length="633" mass="71569">DTIDAVLSAPSSIEVPSASQQTAASSTSRLRLPTRRAIRTARCGAQLATRDDVVSSLMDLSILQARQERLTRHINVLRRLLALLSDPDRNLPIIPIRLGTSTRVYRALWNSGSQGDFVHPRVVEEARLATSGSRSPISVTLGDNKTQCFFDQTVPDLHFSLTLQPPDSTQAPRRYHSSAYFDVLETGYNFILGTPWSRRFRSTEAEWAFETLILKTKCGQTHRVPFIGTTGDTPPNLPPKDPRPSGSHPNISFTSPRQFAHFIRQEDVTLYSVNVMDLLRYDPLCPEVELISLEPDPPDPSSIFAAPISTSTPQPADTSSTSQVPTPSTAESTHTSCADANVEELMRFTADLEPVIRDLIREYRDVFPPYFSYSGIPLTHTRCPALDDWITHMAAIMKRAHERLADSQIRMAARANRSRMDHPFKVGDDVLIDARHLQLEANMLRKFRRRFFGPCRILQAVGSDTAASPVSFRVKLPNYLRQARVHDVYHVSLLRPYRRPSERFAGRPYERPPPIMVDGHEEFVVSDIVSRRVTDDTPLRIEYLVRWKGYPDEEATWEPLEHLQHARMLVRAYDRARRAGTFASTQPTDPLPPPPAKEIAEDEPAPSEAVPQPQMVASERPQRTHRRPSRYDD</sequence>
<dbReference type="InterPro" id="IPR056924">
    <property type="entry name" value="SH3_Tf2-1"/>
</dbReference>
<evidence type="ECO:0000313" key="5">
    <source>
        <dbReference type="EMBL" id="GBG42015.1"/>
    </source>
</evidence>
<dbReference type="InterPro" id="IPR016197">
    <property type="entry name" value="Chromo-like_dom_sf"/>
</dbReference>
<feature type="non-terminal residue" evidence="5">
    <location>
        <position position="1"/>
    </location>
</feature>
<dbReference type="GO" id="GO:0005634">
    <property type="term" value="C:nucleus"/>
    <property type="evidence" value="ECO:0007669"/>
    <property type="project" value="UniProtKB-SubCell"/>
</dbReference>
<dbReference type="PROSITE" id="PS50013">
    <property type="entry name" value="CHROMO_2"/>
    <property type="match status" value="1"/>
</dbReference>
<dbReference type="CDD" id="cd00303">
    <property type="entry name" value="retropepsin_like"/>
    <property type="match status" value="1"/>
</dbReference>
<dbReference type="InterPro" id="IPR023779">
    <property type="entry name" value="Chromodomain_CS"/>
</dbReference>
<dbReference type="Pfam" id="PF00385">
    <property type="entry name" value="Chromo"/>
    <property type="match status" value="1"/>
</dbReference>
<feature type="region of interest" description="Disordered" evidence="3">
    <location>
        <begin position="299"/>
        <end position="335"/>
    </location>
</feature>
<feature type="region of interest" description="Disordered" evidence="3">
    <location>
        <begin position="580"/>
        <end position="633"/>
    </location>
</feature>
<dbReference type="Gramene" id="GBG42015">
    <property type="protein sequence ID" value="GBG42015"/>
    <property type="gene ID" value="CBR_g75369"/>
</dbReference>
<evidence type="ECO:0000256" key="2">
    <source>
        <dbReference type="ARBA" id="ARBA00023242"/>
    </source>
</evidence>
<dbReference type="InterPro" id="IPR021109">
    <property type="entry name" value="Peptidase_aspartic_dom_sf"/>
</dbReference>
<name>A0A388JJK2_CHABU</name>
<dbReference type="Proteomes" id="UP000265515">
    <property type="component" value="Unassembled WGS sequence"/>
</dbReference>
<evidence type="ECO:0000259" key="4">
    <source>
        <dbReference type="PROSITE" id="PS50013"/>
    </source>
</evidence>
<dbReference type="CDD" id="cd00024">
    <property type="entry name" value="CD_CSD"/>
    <property type="match status" value="1"/>
</dbReference>
<dbReference type="InterPro" id="IPR051219">
    <property type="entry name" value="Heterochromatin_chromo-domain"/>
</dbReference>
<evidence type="ECO:0000313" key="6">
    <source>
        <dbReference type="Proteomes" id="UP000265515"/>
    </source>
</evidence>
<gene>
    <name evidence="5" type="ORF">CBR_g75369</name>
</gene>
<comment type="caution">
    <text evidence="5">The sequence shown here is derived from an EMBL/GenBank/DDBJ whole genome shotgun (WGS) entry which is preliminary data.</text>
</comment>
<dbReference type="Gene3D" id="2.40.50.40">
    <property type="match status" value="1"/>
</dbReference>
<reference evidence="5 6" key="1">
    <citation type="journal article" date="2018" name="Cell">
        <title>The Chara Genome: Secondary Complexity and Implications for Plant Terrestrialization.</title>
        <authorList>
            <person name="Nishiyama T."/>
            <person name="Sakayama H."/>
            <person name="Vries J.D."/>
            <person name="Buschmann H."/>
            <person name="Saint-Marcoux D."/>
            <person name="Ullrich K.K."/>
            <person name="Haas F.B."/>
            <person name="Vanderstraeten L."/>
            <person name="Becker D."/>
            <person name="Lang D."/>
            <person name="Vosolsobe S."/>
            <person name="Rombauts S."/>
            <person name="Wilhelmsson P.K.I."/>
            <person name="Janitza P."/>
            <person name="Kern R."/>
            <person name="Heyl A."/>
            <person name="Rumpler F."/>
            <person name="Villalobos L.I.A.C."/>
            <person name="Clay J.M."/>
            <person name="Skokan R."/>
            <person name="Toyoda A."/>
            <person name="Suzuki Y."/>
            <person name="Kagoshima H."/>
            <person name="Schijlen E."/>
            <person name="Tajeshwar N."/>
            <person name="Catarino B."/>
            <person name="Hetherington A.J."/>
            <person name="Saltykova A."/>
            <person name="Bonnot C."/>
            <person name="Breuninger H."/>
            <person name="Symeonidi A."/>
            <person name="Radhakrishnan G.V."/>
            <person name="Van Nieuwerburgh F."/>
            <person name="Deforce D."/>
            <person name="Chang C."/>
            <person name="Karol K.G."/>
            <person name="Hedrich R."/>
            <person name="Ulvskov P."/>
            <person name="Glockner G."/>
            <person name="Delwiche C.F."/>
            <person name="Petrasek J."/>
            <person name="Van de Peer Y."/>
            <person name="Friml J."/>
            <person name="Beilby M."/>
            <person name="Dolan L."/>
            <person name="Kohara Y."/>
            <person name="Sugano S."/>
            <person name="Fujiyama A."/>
            <person name="Delaux P.-M."/>
            <person name="Quint M."/>
            <person name="TheiBen G."/>
            <person name="Hagemann M."/>
            <person name="Harholt J."/>
            <person name="Dunand C."/>
            <person name="Zachgo S."/>
            <person name="Langdale J."/>
            <person name="Maumus F."/>
            <person name="Straeten D.V.D."/>
            <person name="Gould S.B."/>
            <person name="Rensing S.A."/>
        </authorList>
    </citation>
    <scope>NUCLEOTIDE SEQUENCE [LARGE SCALE GENOMIC DNA]</scope>
    <source>
        <strain evidence="5 6">S276</strain>
    </source>
</reference>
<feature type="domain" description="Chromo" evidence="4">
    <location>
        <begin position="523"/>
        <end position="585"/>
    </location>
</feature>
<keyword evidence="2" id="KW-0539">Nucleus</keyword>
<dbReference type="AlphaFoldDB" id="A0A388JJK2"/>
<feature type="compositionally biased region" description="Basic residues" evidence="3">
    <location>
        <begin position="623"/>
        <end position="633"/>
    </location>
</feature>
<keyword evidence="6" id="KW-1185">Reference proteome</keyword>
<dbReference type="SMART" id="SM00298">
    <property type="entry name" value="CHROMO"/>
    <property type="match status" value="1"/>
</dbReference>
<organism evidence="5 6">
    <name type="scientific">Chara braunii</name>
    <name type="common">Braun's stonewort</name>
    <dbReference type="NCBI Taxonomy" id="69332"/>
    <lineage>
        <taxon>Eukaryota</taxon>
        <taxon>Viridiplantae</taxon>
        <taxon>Streptophyta</taxon>
        <taxon>Charophyceae</taxon>
        <taxon>Charales</taxon>
        <taxon>Characeae</taxon>
        <taxon>Chara</taxon>
    </lineage>
</organism>
<proteinExistence type="predicted"/>
<evidence type="ECO:0000256" key="3">
    <source>
        <dbReference type="SAM" id="MobiDB-lite"/>
    </source>
</evidence>
<dbReference type="InterPro" id="IPR023780">
    <property type="entry name" value="Chromo_domain"/>
</dbReference>
<dbReference type="Pfam" id="PF24626">
    <property type="entry name" value="SH3_Tf2-1"/>
    <property type="match status" value="1"/>
</dbReference>
<accession>A0A388JJK2</accession>
<dbReference type="OrthoDB" id="1918685at2759"/>
<feature type="compositionally biased region" description="Polar residues" evidence="3">
    <location>
        <begin position="308"/>
        <end position="317"/>
    </location>
</feature>
<dbReference type="PANTHER" id="PTHR22812">
    <property type="entry name" value="CHROMOBOX PROTEIN"/>
    <property type="match status" value="1"/>
</dbReference>
<evidence type="ECO:0000256" key="1">
    <source>
        <dbReference type="ARBA" id="ARBA00004123"/>
    </source>
</evidence>
<dbReference type="InterPro" id="IPR000953">
    <property type="entry name" value="Chromo/chromo_shadow_dom"/>
</dbReference>
<dbReference type="STRING" id="69332.A0A388JJK2"/>
<protein>
    <recommendedName>
        <fullName evidence="4">Chromo domain-containing protein</fullName>
    </recommendedName>
</protein>
<dbReference type="PROSITE" id="PS00598">
    <property type="entry name" value="CHROMO_1"/>
    <property type="match status" value="1"/>
</dbReference>
<feature type="region of interest" description="Disordered" evidence="3">
    <location>
        <begin position="227"/>
        <end position="251"/>
    </location>
</feature>
<dbReference type="SUPFAM" id="SSF54160">
    <property type="entry name" value="Chromo domain-like"/>
    <property type="match status" value="1"/>
</dbReference>
<comment type="subcellular location">
    <subcellularLocation>
        <location evidence="1">Nucleus</location>
    </subcellularLocation>
</comment>